<evidence type="ECO:0000313" key="1">
    <source>
        <dbReference type="EMBL" id="GJE97388.1"/>
    </source>
</evidence>
<keyword evidence="2" id="KW-1185">Reference proteome</keyword>
<proteinExistence type="predicted"/>
<reference evidence="1 2" key="1">
    <citation type="submission" date="2021-08" db="EMBL/GenBank/DDBJ databases">
        <title>Draft Genome Sequence of Phanerochaete sordida strain YK-624.</title>
        <authorList>
            <person name="Mori T."/>
            <person name="Dohra H."/>
            <person name="Suzuki T."/>
            <person name="Kawagishi H."/>
            <person name="Hirai H."/>
        </authorList>
    </citation>
    <scope>NUCLEOTIDE SEQUENCE [LARGE SCALE GENOMIC DNA]</scope>
    <source>
        <strain evidence="1 2">YK-624</strain>
    </source>
</reference>
<name>A0A9P3GLY9_9APHY</name>
<dbReference type="AlphaFoldDB" id="A0A9P3GLY9"/>
<sequence>MEGNCQKANLYSTLKGDEDQPHQTQPFCLVFRHTPPFTVLTRPQWQMTPVCCGFVCHCRQGPSEPPR</sequence>
<protein>
    <submittedName>
        <fullName evidence="1">Uncharacterized protein</fullName>
    </submittedName>
</protein>
<dbReference type="EMBL" id="BPQB01000071">
    <property type="protein sequence ID" value="GJE97388.1"/>
    <property type="molecule type" value="Genomic_DNA"/>
</dbReference>
<dbReference type="Proteomes" id="UP000703269">
    <property type="component" value="Unassembled WGS sequence"/>
</dbReference>
<evidence type="ECO:0000313" key="2">
    <source>
        <dbReference type="Proteomes" id="UP000703269"/>
    </source>
</evidence>
<organism evidence="1 2">
    <name type="scientific">Phanerochaete sordida</name>
    <dbReference type="NCBI Taxonomy" id="48140"/>
    <lineage>
        <taxon>Eukaryota</taxon>
        <taxon>Fungi</taxon>
        <taxon>Dikarya</taxon>
        <taxon>Basidiomycota</taxon>
        <taxon>Agaricomycotina</taxon>
        <taxon>Agaricomycetes</taxon>
        <taxon>Polyporales</taxon>
        <taxon>Phanerochaetaceae</taxon>
        <taxon>Phanerochaete</taxon>
    </lineage>
</organism>
<gene>
    <name evidence="1" type="ORF">PsYK624_136050</name>
</gene>
<accession>A0A9P3GLY9</accession>
<comment type="caution">
    <text evidence="1">The sequence shown here is derived from an EMBL/GenBank/DDBJ whole genome shotgun (WGS) entry which is preliminary data.</text>
</comment>